<keyword evidence="2" id="KW-1185">Reference proteome</keyword>
<accession>A0A1H0ACN6</accession>
<proteinExistence type="predicted"/>
<sequence length="61" mass="7449">MSRKPVKNTPGMYFGIKRRTWYVHGTFRLTVVIEQGTKEEELDQMRPFELFFFLLIKNEFF</sequence>
<dbReference type="EMBL" id="FNGY01000007">
    <property type="protein sequence ID" value="SDN30486.1"/>
    <property type="molecule type" value="Genomic_DNA"/>
</dbReference>
<protein>
    <submittedName>
        <fullName evidence="1">Uncharacterized protein</fullName>
    </submittedName>
</protein>
<dbReference type="Proteomes" id="UP000183200">
    <property type="component" value="Unassembled WGS sequence"/>
</dbReference>
<name>A0A1H0ACN6_9SPHI</name>
<evidence type="ECO:0000313" key="2">
    <source>
        <dbReference type="Proteomes" id="UP000183200"/>
    </source>
</evidence>
<organism evidence="1 2">
    <name type="scientific">Pedobacter steynii</name>
    <dbReference type="NCBI Taxonomy" id="430522"/>
    <lineage>
        <taxon>Bacteria</taxon>
        <taxon>Pseudomonadati</taxon>
        <taxon>Bacteroidota</taxon>
        <taxon>Sphingobacteriia</taxon>
        <taxon>Sphingobacteriales</taxon>
        <taxon>Sphingobacteriaceae</taxon>
        <taxon>Pedobacter</taxon>
    </lineage>
</organism>
<dbReference type="AlphaFoldDB" id="A0A1H0ACN6"/>
<reference evidence="2" key="1">
    <citation type="submission" date="2016-10" db="EMBL/GenBank/DDBJ databases">
        <authorList>
            <person name="Varghese N."/>
            <person name="Submissions S."/>
        </authorList>
    </citation>
    <scope>NUCLEOTIDE SEQUENCE [LARGE SCALE GENOMIC DNA]</scope>
    <source>
        <strain evidence="2">DSM 19110</strain>
    </source>
</reference>
<evidence type="ECO:0000313" key="1">
    <source>
        <dbReference type="EMBL" id="SDN30486.1"/>
    </source>
</evidence>
<gene>
    <name evidence="1" type="ORF">SAMN05421820_10741</name>
</gene>